<accession>A0A8H6HWR2</accession>
<evidence type="ECO:0000313" key="3">
    <source>
        <dbReference type="Proteomes" id="UP000521943"/>
    </source>
</evidence>
<gene>
    <name evidence="2" type="ORF">DFP72DRAFT_1170480</name>
</gene>
<keyword evidence="1" id="KW-0732">Signal</keyword>
<name>A0A8H6HWR2_9AGAR</name>
<reference evidence="2 3" key="1">
    <citation type="submission" date="2020-07" db="EMBL/GenBank/DDBJ databases">
        <title>Comparative genomics of pyrophilous fungi reveals a link between fire events and developmental genes.</title>
        <authorList>
            <consortium name="DOE Joint Genome Institute"/>
            <person name="Steindorff A.S."/>
            <person name="Carver A."/>
            <person name="Calhoun S."/>
            <person name="Stillman K."/>
            <person name="Liu H."/>
            <person name="Lipzen A."/>
            <person name="Pangilinan J."/>
            <person name="Labutti K."/>
            <person name="Bruns T.D."/>
            <person name="Grigoriev I.V."/>
        </authorList>
    </citation>
    <scope>NUCLEOTIDE SEQUENCE [LARGE SCALE GENOMIC DNA]</scope>
    <source>
        <strain evidence="2 3">CBS 144469</strain>
    </source>
</reference>
<keyword evidence="3" id="KW-1185">Reference proteome</keyword>
<dbReference type="AlphaFoldDB" id="A0A8H6HWR2"/>
<dbReference type="Proteomes" id="UP000521943">
    <property type="component" value="Unassembled WGS sequence"/>
</dbReference>
<feature type="signal peptide" evidence="1">
    <location>
        <begin position="1"/>
        <end position="20"/>
    </location>
</feature>
<feature type="chain" id="PRO_5034272103" evidence="1">
    <location>
        <begin position="21"/>
        <end position="114"/>
    </location>
</feature>
<organism evidence="2 3">
    <name type="scientific">Ephemerocybe angulata</name>
    <dbReference type="NCBI Taxonomy" id="980116"/>
    <lineage>
        <taxon>Eukaryota</taxon>
        <taxon>Fungi</taxon>
        <taxon>Dikarya</taxon>
        <taxon>Basidiomycota</taxon>
        <taxon>Agaricomycotina</taxon>
        <taxon>Agaricomycetes</taxon>
        <taxon>Agaricomycetidae</taxon>
        <taxon>Agaricales</taxon>
        <taxon>Agaricineae</taxon>
        <taxon>Psathyrellaceae</taxon>
        <taxon>Ephemerocybe</taxon>
    </lineage>
</organism>
<evidence type="ECO:0000256" key="1">
    <source>
        <dbReference type="SAM" id="SignalP"/>
    </source>
</evidence>
<protein>
    <submittedName>
        <fullName evidence="2">Uncharacterized protein</fullName>
    </submittedName>
</protein>
<dbReference type="EMBL" id="JACGCI010000036">
    <property type="protein sequence ID" value="KAF6753944.1"/>
    <property type="molecule type" value="Genomic_DNA"/>
</dbReference>
<sequence>MRFTVFAPLAFISLISLVAARGHTHPRDYADELSTREILEDLSTRELIDELSDRLERRATKAKAPAPAPKVLYTCAFCGLAITEKTINTDCPFATDHRHGLGNGKKGWDVSKRR</sequence>
<comment type="caution">
    <text evidence="2">The sequence shown here is derived from an EMBL/GenBank/DDBJ whole genome shotgun (WGS) entry which is preliminary data.</text>
</comment>
<proteinExistence type="predicted"/>
<evidence type="ECO:0000313" key="2">
    <source>
        <dbReference type="EMBL" id="KAF6753944.1"/>
    </source>
</evidence>